<keyword evidence="1" id="KW-0812">Transmembrane</keyword>
<keyword evidence="4" id="KW-1185">Reference proteome</keyword>
<dbReference type="EMBL" id="LVVM01002032">
    <property type="protein sequence ID" value="OJA17401.1"/>
    <property type="molecule type" value="Genomic_DNA"/>
</dbReference>
<protein>
    <recommendedName>
        <fullName evidence="2">DUF6535 domain-containing protein</fullName>
    </recommendedName>
</protein>
<dbReference type="InterPro" id="IPR045338">
    <property type="entry name" value="DUF6535"/>
</dbReference>
<feature type="transmembrane region" description="Helical" evidence="1">
    <location>
        <begin position="77"/>
        <end position="96"/>
    </location>
</feature>
<organism evidence="3 4">
    <name type="scientific">Rhizopogon vesiculosus</name>
    <dbReference type="NCBI Taxonomy" id="180088"/>
    <lineage>
        <taxon>Eukaryota</taxon>
        <taxon>Fungi</taxon>
        <taxon>Dikarya</taxon>
        <taxon>Basidiomycota</taxon>
        <taxon>Agaricomycotina</taxon>
        <taxon>Agaricomycetes</taxon>
        <taxon>Agaricomycetidae</taxon>
        <taxon>Boletales</taxon>
        <taxon>Suillineae</taxon>
        <taxon>Rhizopogonaceae</taxon>
        <taxon>Rhizopogon</taxon>
    </lineage>
</organism>
<comment type="caution">
    <text evidence="3">The sequence shown here is derived from an EMBL/GenBank/DDBJ whole genome shotgun (WGS) entry which is preliminary data.</text>
</comment>
<dbReference type="OrthoDB" id="2627868at2759"/>
<reference evidence="3 4" key="1">
    <citation type="submission" date="2016-03" db="EMBL/GenBank/DDBJ databases">
        <title>Comparative genomics of the ectomycorrhizal sister species Rhizopogon vinicolor and Rhizopogon vesiculosus (Basidiomycota: Boletales) reveals a divergence of the mating type B locus.</title>
        <authorList>
            <person name="Mujic A.B."/>
            <person name="Kuo A."/>
            <person name="Tritt A."/>
            <person name="Lipzen A."/>
            <person name="Chen C."/>
            <person name="Johnson J."/>
            <person name="Sharma A."/>
            <person name="Barry K."/>
            <person name="Grigoriev I.V."/>
            <person name="Spatafora J.W."/>
        </authorList>
    </citation>
    <scope>NUCLEOTIDE SEQUENCE [LARGE SCALE GENOMIC DNA]</scope>
    <source>
        <strain evidence="3 4">AM-OR11-056</strain>
    </source>
</reference>
<dbReference type="STRING" id="180088.A0A1J8QVJ8"/>
<sequence length="1004" mass="112777">MPPDLSIPQLSQSQPSVLTQDNKTQAILQDILKTLQDSSITEKEDKDIQLRFWATYSKVSKEHDDEFLERSNSDMDIVLIFSGLFSAINTAFIIAMQPSYTNILLSQLVQNTSPNGTISSVPGSGTDSTAATWFQGFAYIALSFSLLAAFGAVLGKQWLSHYKANGVHGSLEERGKHRQQKLDGLEAWYFDAMLKTFPVLLQISLLLFALALSAFVWSQQGALAVAVIVPTAFGIVLYTFVVIASLISLRCPFQTPVSTLIRFLWRRHIKICAARLLSGLHRHGHWGDTWSSPSDTVTRELGELLEARSVEWILETSTNPEVITSVARLLPTIKWIHKLYMPSVSLRLLSTYRTCFLTGFQLSVSARQRALACGRAFHHVICNDETIQDLSCWGDNDQDFDLDSLDLWSSWHDIALPWSLDACRASFDKYATKNDENRGNHEDQARSALRFAITTGCPGFSMPNDVTLIWDGVFDWNNEDRAPKDFDWLVDYLVHFRTSGARNFDTMADALLALSALQGLGSPEKRDNYLDAIIFSMEVDNPFRLRHAALRAVSDARLQLVEIADDKERDSKFLKKLLTDLPSALLTTTKLVAPQLSEHDPDAIFNPGRDYFYLRLIFTLAKQSDWRDQLEAAGHIDRCVVLLDHVINLKNFSTDEPLEALPSIVTYTLESLETKAAIYDSTSLVRVVDRIYEALKVKEARPDIISAVQSVKDWLGLTIVTGLPGARNFDVIARALLAPSNMQGSGSLKKRDNYLDAIIFSMEADKPFRLRHAALRAVFDARLQLVKIADDKEGDPGLRKRLLKDLPSALLTTTKLVAPQLSDHDPDAIFNPGHDYFYLRLIFTLAKQSDWRDRLEKAGHIDRCVFLLDHVTNLKDFSTGSSELVKNHPYYLAGALIRLDTSGSYRNSSFADKISELEWWQLLKGAWSAMWWNVLYCGEELLEALPSIITYTLESLETGAAKYDSKSLVRVVDRIYDALKDKEAQPGIISVVKSVKDRLDSSGS</sequence>
<evidence type="ECO:0000256" key="1">
    <source>
        <dbReference type="SAM" id="Phobius"/>
    </source>
</evidence>
<accession>A0A1J8QVJ8</accession>
<dbReference type="Pfam" id="PF20153">
    <property type="entry name" value="DUF6535"/>
    <property type="match status" value="1"/>
</dbReference>
<evidence type="ECO:0000313" key="4">
    <source>
        <dbReference type="Proteomes" id="UP000183567"/>
    </source>
</evidence>
<dbReference type="AlphaFoldDB" id="A0A1J8QVJ8"/>
<feature type="transmembrane region" description="Helical" evidence="1">
    <location>
        <begin position="199"/>
        <end position="217"/>
    </location>
</feature>
<evidence type="ECO:0000313" key="3">
    <source>
        <dbReference type="EMBL" id="OJA17401.1"/>
    </source>
</evidence>
<feature type="transmembrane region" description="Helical" evidence="1">
    <location>
        <begin position="133"/>
        <end position="154"/>
    </location>
</feature>
<name>A0A1J8QVJ8_9AGAM</name>
<keyword evidence="1" id="KW-0472">Membrane</keyword>
<feature type="domain" description="DUF6535" evidence="2">
    <location>
        <begin position="53"/>
        <end position="218"/>
    </location>
</feature>
<proteinExistence type="predicted"/>
<feature type="transmembrane region" description="Helical" evidence="1">
    <location>
        <begin position="223"/>
        <end position="247"/>
    </location>
</feature>
<gene>
    <name evidence="3" type="primary">RVUP22</name>
    <name evidence="3" type="ORF">AZE42_02698</name>
</gene>
<keyword evidence="1" id="KW-1133">Transmembrane helix</keyword>
<evidence type="ECO:0000259" key="2">
    <source>
        <dbReference type="Pfam" id="PF20153"/>
    </source>
</evidence>
<dbReference type="Proteomes" id="UP000183567">
    <property type="component" value="Unassembled WGS sequence"/>
</dbReference>